<feature type="compositionally biased region" description="Low complexity" evidence="2">
    <location>
        <begin position="1"/>
        <end position="10"/>
    </location>
</feature>
<organism evidence="3 4">
    <name type="scientific">Hibiscus sabdariffa</name>
    <name type="common">roselle</name>
    <dbReference type="NCBI Taxonomy" id="183260"/>
    <lineage>
        <taxon>Eukaryota</taxon>
        <taxon>Viridiplantae</taxon>
        <taxon>Streptophyta</taxon>
        <taxon>Embryophyta</taxon>
        <taxon>Tracheophyta</taxon>
        <taxon>Spermatophyta</taxon>
        <taxon>Magnoliopsida</taxon>
        <taxon>eudicotyledons</taxon>
        <taxon>Gunneridae</taxon>
        <taxon>Pentapetalae</taxon>
        <taxon>rosids</taxon>
        <taxon>malvids</taxon>
        <taxon>Malvales</taxon>
        <taxon>Malvaceae</taxon>
        <taxon>Malvoideae</taxon>
        <taxon>Hibiscus</taxon>
    </lineage>
</organism>
<evidence type="ECO:0000313" key="4">
    <source>
        <dbReference type="Proteomes" id="UP001472677"/>
    </source>
</evidence>
<gene>
    <name evidence="3" type="ORF">V6N12_056890</name>
</gene>
<evidence type="ECO:0000313" key="3">
    <source>
        <dbReference type="EMBL" id="KAK8535369.1"/>
    </source>
</evidence>
<dbReference type="PANTHER" id="PTHR32378:SF10">
    <property type="entry name" value="GUANINE NUCLEOTIDE-BINDING PROTEIN SUBUNIT GAMMA 3"/>
    <property type="match status" value="1"/>
</dbReference>
<evidence type="ECO:0000256" key="1">
    <source>
        <dbReference type="SAM" id="Coils"/>
    </source>
</evidence>
<accession>A0ABR2DCD7</accession>
<sequence length="146" mass="15708">MAAVSGGSSSLPPPCPKSPPEYPDLYGKRRETAKVQMLEREISFLEKRMQQALRFSFCPFEAEIGRIGNLGTFGSGYAECRALTCRGSAVAVIPTVARFRNGTVALVLNLIAAGRSRVAGTVVFFGFLRARVVVADGNAAVLNVRR</sequence>
<evidence type="ECO:0000256" key="2">
    <source>
        <dbReference type="SAM" id="MobiDB-lite"/>
    </source>
</evidence>
<dbReference type="Proteomes" id="UP001472677">
    <property type="component" value="Unassembled WGS sequence"/>
</dbReference>
<name>A0ABR2DCD7_9ROSI</name>
<comment type="caution">
    <text evidence="3">The sequence shown here is derived from an EMBL/GenBank/DDBJ whole genome shotgun (WGS) entry which is preliminary data.</text>
</comment>
<protein>
    <submittedName>
        <fullName evidence="3">Uncharacterized protein</fullName>
    </submittedName>
</protein>
<feature type="region of interest" description="Disordered" evidence="2">
    <location>
        <begin position="1"/>
        <end position="23"/>
    </location>
</feature>
<keyword evidence="1" id="KW-0175">Coiled coil</keyword>
<feature type="coiled-coil region" evidence="1">
    <location>
        <begin position="28"/>
        <end position="55"/>
    </location>
</feature>
<feature type="compositionally biased region" description="Pro residues" evidence="2">
    <location>
        <begin position="11"/>
        <end position="22"/>
    </location>
</feature>
<dbReference type="EMBL" id="JBBPBM010000030">
    <property type="protein sequence ID" value="KAK8535369.1"/>
    <property type="molecule type" value="Genomic_DNA"/>
</dbReference>
<dbReference type="PANTHER" id="PTHR32378">
    <property type="entry name" value="GUANINE NUCLEOTIDE-BINDING PROTEIN SUBUNIT GAMMA 3"/>
    <property type="match status" value="1"/>
</dbReference>
<dbReference type="InterPro" id="IPR055305">
    <property type="entry name" value="GG3-like"/>
</dbReference>
<keyword evidence="4" id="KW-1185">Reference proteome</keyword>
<proteinExistence type="predicted"/>
<reference evidence="3 4" key="1">
    <citation type="journal article" date="2024" name="G3 (Bethesda)">
        <title>Genome assembly of Hibiscus sabdariffa L. provides insights into metabolisms of medicinal natural products.</title>
        <authorList>
            <person name="Kim T."/>
        </authorList>
    </citation>
    <scope>NUCLEOTIDE SEQUENCE [LARGE SCALE GENOMIC DNA]</scope>
    <source>
        <strain evidence="3">TK-2024</strain>
        <tissue evidence="3">Old leaves</tissue>
    </source>
</reference>